<protein>
    <submittedName>
        <fullName evidence="1">Uncharacterized protein</fullName>
    </submittedName>
</protein>
<evidence type="ECO:0000313" key="1">
    <source>
        <dbReference type="EMBL" id="JAD20113.1"/>
    </source>
</evidence>
<reference evidence="1" key="1">
    <citation type="submission" date="2014-09" db="EMBL/GenBank/DDBJ databases">
        <authorList>
            <person name="Magalhaes I.L.F."/>
            <person name="Oliveira U."/>
            <person name="Santos F.R."/>
            <person name="Vidigal T.H.D.A."/>
            <person name="Brescovit A.D."/>
            <person name="Santos A.J."/>
        </authorList>
    </citation>
    <scope>NUCLEOTIDE SEQUENCE</scope>
    <source>
        <tissue evidence="1">Shoot tissue taken approximately 20 cm above the soil surface</tissue>
    </source>
</reference>
<dbReference type="EMBL" id="GBRH01277782">
    <property type="protein sequence ID" value="JAD20113.1"/>
    <property type="molecule type" value="Transcribed_RNA"/>
</dbReference>
<name>A0A0A8Y591_ARUDO</name>
<proteinExistence type="predicted"/>
<reference evidence="1" key="2">
    <citation type="journal article" date="2015" name="Data Brief">
        <title>Shoot transcriptome of the giant reed, Arundo donax.</title>
        <authorList>
            <person name="Barrero R.A."/>
            <person name="Guerrero F.D."/>
            <person name="Moolhuijzen P."/>
            <person name="Goolsby J.A."/>
            <person name="Tidwell J."/>
            <person name="Bellgard S.E."/>
            <person name="Bellgard M.I."/>
        </authorList>
    </citation>
    <scope>NUCLEOTIDE SEQUENCE</scope>
    <source>
        <tissue evidence="1">Shoot tissue taken approximately 20 cm above the soil surface</tissue>
    </source>
</reference>
<accession>A0A0A8Y591</accession>
<dbReference type="AlphaFoldDB" id="A0A0A8Y591"/>
<organism evidence="1">
    <name type="scientific">Arundo donax</name>
    <name type="common">Giant reed</name>
    <name type="synonym">Donax arundinaceus</name>
    <dbReference type="NCBI Taxonomy" id="35708"/>
    <lineage>
        <taxon>Eukaryota</taxon>
        <taxon>Viridiplantae</taxon>
        <taxon>Streptophyta</taxon>
        <taxon>Embryophyta</taxon>
        <taxon>Tracheophyta</taxon>
        <taxon>Spermatophyta</taxon>
        <taxon>Magnoliopsida</taxon>
        <taxon>Liliopsida</taxon>
        <taxon>Poales</taxon>
        <taxon>Poaceae</taxon>
        <taxon>PACMAD clade</taxon>
        <taxon>Arundinoideae</taxon>
        <taxon>Arundineae</taxon>
        <taxon>Arundo</taxon>
    </lineage>
</organism>
<sequence length="122" mass="12665">MGGSCDACRGASGGSQVRCVAARLAAFGTWWCRGVGCARTRRAAATLEAIGADIRDLPQWRAFGWLGHERCVRGEPGEPGLGTASAGTTRCGDGLSCSGEFGGATSAVVVCWAQWPSSDRLW</sequence>